<dbReference type="EMBL" id="SJPV01000001">
    <property type="protein sequence ID" value="TWU42635.1"/>
    <property type="molecule type" value="Genomic_DNA"/>
</dbReference>
<evidence type="ECO:0000313" key="2">
    <source>
        <dbReference type="Proteomes" id="UP000319143"/>
    </source>
</evidence>
<reference evidence="1 2" key="1">
    <citation type="submission" date="2019-02" db="EMBL/GenBank/DDBJ databases">
        <title>Deep-cultivation of Planctomycetes and their phenomic and genomic characterization uncovers novel biology.</title>
        <authorList>
            <person name="Wiegand S."/>
            <person name="Jogler M."/>
            <person name="Boedeker C."/>
            <person name="Pinto D."/>
            <person name="Vollmers J."/>
            <person name="Rivas-Marin E."/>
            <person name="Kohn T."/>
            <person name="Peeters S.H."/>
            <person name="Heuer A."/>
            <person name="Rast P."/>
            <person name="Oberbeckmann S."/>
            <person name="Bunk B."/>
            <person name="Jeske O."/>
            <person name="Meyerdierks A."/>
            <person name="Storesund J.E."/>
            <person name="Kallscheuer N."/>
            <person name="Luecker S."/>
            <person name="Lage O.M."/>
            <person name="Pohl T."/>
            <person name="Merkel B.J."/>
            <person name="Hornburger P."/>
            <person name="Mueller R.-W."/>
            <person name="Bruemmer F."/>
            <person name="Labrenz M."/>
            <person name="Spormann A.M."/>
            <person name="Op Den Camp H."/>
            <person name="Overmann J."/>
            <person name="Amann R."/>
            <person name="Jetten M.S.M."/>
            <person name="Mascher T."/>
            <person name="Medema M.H."/>
            <person name="Devos D.P."/>
            <person name="Kaster A.-K."/>
            <person name="Ovreas L."/>
            <person name="Rohde M."/>
            <person name="Galperin M.Y."/>
            <person name="Jogler C."/>
        </authorList>
    </citation>
    <scope>NUCLEOTIDE SEQUENCE [LARGE SCALE GENOMIC DNA]</scope>
    <source>
        <strain evidence="1 2">Poly41</strain>
    </source>
</reference>
<accession>A0A5C6E1N2</accession>
<comment type="caution">
    <text evidence="1">The sequence shown here is derived from an EMBL/GenBank/DDBJ whole genome shotgun (WGS) entry which is preliminary data.</text>
</comment>
<evidence type="ECO:0000313" key="1">
    <source>
        <dbReference type="EMBL" id="TWU42635.1"/>
    </source>
</evidence>
<gene>
    <name evidence="1" type="ORF">Poly41_09340</name>
</gene>
<name>A0A5C6E1N2_9BACT</name>
<sequence length="108" mass="12323">MERTLAKGLGRYAVEFFSYSLMPTHWHFVLRPTRAGQMGQFLRWNSAFDLIGISVRSISIWLLNLPDPIDSIRNNPDYSIRLASKRNGASIWEPSSGYNNLGVTLHVK</sequence>
<dbReference type="Proteomes" id="UP000319143">
    <property type="component" value="Unassembled WGS sequence"/>
</dbReference>
<evidence type="ECO:0008006" key="3">
    <source>
        <dbReference type="Google" id="ProtNLM"/>
    </source>
</evidence>
<dbReference type="AlphaFoldDB" id="A0A5C6E1N2"/>
<keyword evidence="2" id="KW-1185">Reference proteome</keyword>
<proteinExistence type="predicted"/>
<protein>
    <recommendedName>
        <fullName evidence="3">Transposase IS200-like domain-containing protein</fullName>
    </recommendedName>
</protein>
<organism evidence="1 2">
    <name type="scientific">Novipirellula artificiosorum</name>
    <dbReference type="NCBI Taxonomy" id="2528016"/>
    <lineage>
        <taxon>Bacteria</taxon>
        <taxon>Pseudomonadati</taxon>
        <taxon>Planctomycetota</taxon>
        <taxon>Planctomycetia</taxon>
        <taxon>Pirellulales</taxon>
        <taxon>Pirellulaceae</taxon>
        <taxon>Novipirellula</taxon>
    </lineage>
</organism>